<name>A0A087M511_9HYPH</name>
<dbReference type="PANTHER" id="PTHR35174:SF3">
    <property type="entry name" value="BLL7171 PROTEIN"/>
    <property type="match status" value="1"/>
</dbReference>
<dbReference type="InterPro" id="IPR011008">
    <property type="entry name" value="Dimeric_a/b-barrel"/>
</dbReference>
<evidence type="ECO:0000256" key="1">
    <source>
        <dbReference type="ARBA" id="ARBA00007689"/>
    </source>
</evidence>
<comment type="similarity">
    <text evidence="1">Belongs to the YciI family.</text>
</comment>
<dbReference type="InterPro" id="IPR005545">
    <property type="entry name" value="YCII"/>
</dbReference>
<dbReference type="PANTHER" id="PTHR35174">
    <property type="entry name" value="BLL7171 PROTEIN-RELATED"/>
    <property type="match status" value="1"/>
</dbReference>
<evidence type="ECO:0000313" key="5">
    <source>
        <dbReference type="Proteomes" id="UP000028981"/>
    </source>
</evidence>
<organism evidence="4 5">
    <name type="scientific">Devosia riboflavina</name>
    <dbReference type="NCBI Taxonomy" id="46914"/>
    <lineage>
        <taxon>Bacteria</taxon>
        <taxon>Pseudomonadati</taxon>
        <taxon>Pseudomonadota</taxon>
        <taxon>Alphaproteobacteria</taxon>
        <taxon>Hyphomicrobiales</taxon>
        <taxon>Devosiaceae</taxon>
        <taxon>Devosia</taxon>
    </lineage>
</organism>
<sequence>MRYMMLIHHDETNIGDPAGQQALYAAWGAFNEALAKAEGAAPGERMQSPTQGKTVRTRNGETNVVDGPYSDAKEQLGGYFFIEAKDFDEAVKWAELCPASKYGTIEIRPIVQPDKNW</sequence>
<dbReference type="STRING" id="46914.JP75_06100"/>
<feature type="domain" description="YCII-related" evidence="3">
    <location>
        <begin position="1"/>
        <end position="112"/>
    </location>
</feature>
<gene>
    <name evidence="4" type="ORF">JP75_06100</name>
</gene>
<evidence type="ECO:0000256" key="2">
    <source>
        <dbReference type="SAM" id="MobiDB-lite"/>
    </source>
</evidence>
<dbReference type="Pfam" id="PF03795">
    <property type="entry name" value="YCII"/>
    <property type="match status" value="1"/>
</dbReference>
<proteinExistence type="inferred from homology"/>
<dbReference type="RefSeq" id="WP_035080497.1">
    <property type="nucleotide sequence ID" value="NZ_JQGC01000004.1"/>
</dbReference>
<keyword evidence="5" id="KW-1185">Reference proteome</keyword>
<dbReference type="SUPFAM" id="SSF54909">
    <property type="entry name" value="Dimeric alpha+beta barrel"/>
    <property type="match status" value="1"/>
</dbReference>
<dbReference type="AlphaFoldDB" id="A0A087M511"/>
<dbReference type="EMBL" id="JQGC01000004">
    <property type="protein sequence ID" value="KFL31964.1"/>
    <property type="molecule type" value="Genomic_DNA"/>
</dbReference>
<accession>A0A087M511</accession>
<dbReference type="OrthoDB" id="9807535at2"/>
<dbReference type="Proteomes" id="UP000028981">
    <property type="component" value="Unassembled WGS sequence"/>
</dbReference>
<reference evidence="4 5" key="1">
    <citation type="submission" date="2014-08" db="EMBL/GenBank/DDBJ databases">
        <authorList>
            <person name="Hassan Y.I."/>
            <person name="Lepp D."/>
            <person name="Zhou T."/>
        </authorList>
    </citation>
    <scope>NUCLEOTIDE SEQUENCE [LARGE SCALE GENOMIC DNA]</scope>
    <source>
        <strain evidence="4 5">IFO13584</strain>
    </source>
</reference>
<feature type="region of interest" description="Disordered" evidence="2">
    <location>
        <begin position="38"/>
        <end position="68"/>
    </location>
</feature>
<dbReference type="Gene3D" id="3.30.70.1060">
    <property type="entry name" value="Dimeric alpha+beta barrel"/>
    <property type="match status" value="1"/>
</dbReference>
<protein>
    <recommendedName>
        <fullName evidence="3">YCII-related domain-containing protein</fullName>
    </recommendedName>
</protein>
<evidence type="ECO:0000313" key="4">
    <source>
        <dbReference type="EMBL" id="KFL31964.1"/>
    </source>
</evidence>
<evidence type="ECO:0000259" key="3">
    <source>
        <dbReference type="Pfam" id="PF03795"/>
    </source>
</evidence>
<comment type="caution">
    <text evidence="4">The sequence shown here is derived from an EMBL/GenBank/DDBJ whole genome shotgun (WGS) entry which is preliminary data.</text>
</comment>